<evidence type="ECO:0000313" key="9">
    <source>
        <dbReference type="Proteomes" id="UP000190150"/>
    </source>
</evidence>
<organism evidence="8 9">
    <name type="scientific">Sphingobacterium nematocida</name>
    <dbReference type="NCBI Taxonomy" id="1513896"/>
    <lineage>
        <taxon>Bacteria</taxon>
        <taxon>Pseudomonadati</taxon>
        <taxon>Bacteroidota</taxon>
        <taxon>Sphingobacteriia</taxon>
        <taxon>Sphingobacteriales</taxon>
        <taxon>Sphingobacteriaceae</taxon>
        <taxon>Sphingobacterium</taxon>
    </lineage>
</organism>
<feature type="domain" description="SusD-like N-terminal" evidence="7">
    <location>
        <begin position="25"/>
        <end position="170"/>
    </location>
</feature>
<accession>A0A1T5GEM4</accession>
<evidence type="ECO:0000259" key="7">
    <source>
        <dbReference type="Pfam" id="PF14322"/>
    </source>
</evidence>
<dbReference type="EMBL" id="FUZF01000024">
    <property type="protein sequence ID" value="SKC06851.1"/>
    <property type="molecule type" value="Genomic_DNA"/>
</dbReference>
<keyword evidence="5" id="KW-0998">Cell outer membrane</keyword>
<evidence type="ECO:0000256" key="2">
    <source>
        <dbReference type="ARBA" id="ARBA00006275"/>
    </source>
</evidence>
<dbReference type="RefSeq" id="WP_079645638.1">
    <property type="nucleotide sequence ID" value="NZ_FUZF01000024.1"/>
</dbReference>
<dbReference type="InterPro" id="IPR012944">
    <property type="entry name" value="SusD_RagB_dom"/>
</dbReference>
<keyword evidence="3" id="KW-0732">Signal</keyword>
<dbReference type="Pfam" id="PF07980">
    <property type="entry name" value="SusD_RagB"/>
    <property type="match status" value="1"/>
</dbReference>
<gene>
    <name evidence="8" type="ORF">SAMN05660841_03993</name>
</gene>
<dbReference type="InterPro" id="IPR011990">
    <property type="entry name" value="TPR-like_helical_dom_sf"/>
</dbReference>
<reference evidence="9" key="1">
    <citation type="submission" date="2017-02" db="EMBL/GenBank/DDBJ databases">
        <authorList>
            <person name="Varghese N."/>
            <person name="Submissions S."/>
        </authorList>
    </citation>
    <scope>NUCLEOTIDE SEQUENCE [LARGE SCALE GENOMIC DNA]</scope>
    <source>
        <strain evidence="9">DSM 24091</strain>
    </source>
</reference>
<dbReference type="InterPro" id="IPR033985">
    <property type="entry name" value="SusD-like_N"/>
</dbReference>
<evidence type="ECO:0000259" key="6">
    <source>
        <dbReference type="Pfam" id="PF07980"/>
    </source>
</evidence>
<dbReference type="OrthoDB" id="1035036at2"/>
<dbReference type="STRING" id="1513896.SAMN05660841_03993"/>
<evidence type="ECO:0000256" key="4">
    <source>
        <dbReference type="ARBA" id="ARBA00023136"/>
    </source>
</evidence>
<dbReference type="AlphaFoldDB" id="A0A1T5GEM4"/>
<dbReference type="SUPFAM" id="SSF48452">
    <property type="entry name" value="TPR-like"/>
    <property type="match status" value="1"/>
</dbReference>
<comment type="subcellular location">
    <subcellularLocation>
        <location evidence="1">Cell outer membrane</location>
    </subcellularLocation>
</comment>
<keyword evidence="9" id="KW-1185">Reference proteome</keyword>
<proteinExistence type="inferred from homology"/>
<dbReference type="PROSITE" id="PS51257">
    <property type="entry name" value="PROKAR_LIPOPROTEIN"/>
    <property type="match status" value="1"/>
</dbReference>
<comment type="similarity">
    <text evidence="2">Belongs to the SusD family.</text>
</comment>
<evidence type="ECO:0000256" key="1">
    <source>
        <dbReference type="ARBA" id="ARBA00004442"/>
    </source>
</evidence>
<sequence>MEYRKIVGCIVLFLLLSGFLSSCSDFFEVEPYEAVVEEDFYKSQKDLNASALGMYAPLSKDVHKFLLWGDARADMVTTGQSEPAPYVNEFVINNVSVQNPYADYGSIYETIARCNRQLERVYDVVGKDDKLLPKSANAYYAEALLLRAICYYYLLRTFESFPIIRSDYAEEISYVDQQGKTVNRKTSELSAGEIEDLLQFPEDKQEVWRMIYNDAIAVLGMLPLNFQWNNETLPAEERYGRVSQPTAATFAAELAIWLGEFQTASAFCNSPIVNNQHSLGTAGAWPNQFTGSYAAQHSMFLLGYRFDNSFETNRLQEFTSNIAAEGGKYYLKPASQTINTIFSYESSDVRTNFSFKVFGQDTVIWKYIGLDNVSSRRPAYRSIASWQIYRSADAWLLKALADLHLNDFASAFNFVNMVREARGLVKYLPTDIDYTDKNLMLQVIFTERAREFAFEGKRWYDLMLWSKLSGRNMLAEKVAAKYEGTLKNEVFQKLQDEKNWYLPVN</sequence>
<dbReference type="Gene3D" id="1.25.40.390">
    <property type="match status" value="1"/>
</dbReference>
<dbReference type="Pfam" id="PF14322">
    <property type="entry name" value="SusD-like_3"/>
    <property type="match status" value="1"/>
</dbReference>
<keyword evidence="4" id="KW-0472">Membrane</keyword>
<protein>
    <submittedName>
        <fullName evidence="8">Starch-binding associating with outer membrane</fullName>
    </submittedName>
</protein>
<evidence type="ECO:0000313" key="8">
    <source>
        <dbReference type="EMBL" id="SKC06851.1"/>
    </source>
</evidence>
<feature type="domain" description="RagB/SusD" evidence="6">
    <location>
        <begin position="318"/>
        <end position="491"/>
    </location>
</feature>
<dbReference type="Proteomes" id="UP000190150">
    <property type="component" value="Unassembled WGS sequence"/>
</dbReference>
<name>A0A1T5GEM4_9SPHI</name>
<evidence type="ECO:0000256" key="5">
    <source>
        <dbReference type="ARBA" id="ARBA00023237"/>
    </source>
</evidence>
<dbReference type="GO" id="GO:0009279">
    <property type="term" value="C:cell outer membrane"/>
    <property type="evidence" value="ECO:0007669"/>
    <property type="project" value="UniProtKB-SubCell"/>
</dbReference>
<evidence type="ECO:0000256" key="3">
    <source>
        <dbReference type="ARBA" id="ARBA00022729"/>
    </source>
</evidence>